<dbReference type="InterPro" id="IPR000056">
    <property type="entry name" value="Ribul_P_3_epim-like"/>
</dbReference>
<organism evidence="3 4">
    <name type="scientific">Candidatus Uhrbacteria bacterium CG_4_9_14_3_um_filter_41_35</name>
    <dbReference type="NCBI Taxonomy" id="1975034"/>
    <lineage>
        <taxon>Bacteria</taxon>
        <taxon>Candidatus Uhriibacteriota</taxon>
    </lineage>
</organism>
<proteinExistence type="predicted"/>
<evidence type="ECO:0000256" key="2">
    <source>
        <dbReference type="ARBA" id="ARBA00023235"/>
    </source>
</evidence>
<dbReference type="InterPro" id="IPR011060">
    <property type="entry name" value="RibuloseP-bd_barrel"/>
</dbReference>
<reference evidence="4" key="1">
    <citation type="submission" date="2017-09" db="EMBL/GenBank/DDBJ databases">
        <title>Depth-based differentiation of microbial function through sediment-hosted aquifers and enrichment of novel symbionts in the deep terrestrial subsurface.</title>
        <authorList>
            <person name="Probst A.J."/>
            <person name="Ladd B."/>
            <person name="Jarett J.K."/>
            <person name="Geller-Mcgrath D.E."/>
            <person name="Sieber C.M.K."/>
            <person name="Emerson J.B."/>
            <person name="Anantharaman K."/>
            <person name="Thomas B.C."/>
            <person name="Malmstrom R."/>
            <person name="Stieglmeier M."/>
            <person name="Klingl A."/>
            <person name="Woyke T."/>
            <person name="Ryan C.M."/>
            <person name="Banfield J.F."/>
        </authorList>
    </citation>
    <scope>NUCLEOTIDE SEQUENCE [LARGE SCALE GENOMIC DNA]</scope>
</reference>
<dbReference type="EMBL" id="PFWT01000004">
    <property type="protein sequence ID" value="PJA46997.1"/>
    <property type="molecule type" value="Genomic_DNA"/>
</dbReference>
<dbReference type="InterPro" id="IPR013785">
    <property type="entry name" value="Aldolase_TIM"/>
</dbReference>
<keyword evidence="2" id="KW-0413">Isomerase</keyword>
<evidence type="ECO:0000313" key="3">
    <source>
        <dbReference type="EMBL" id="PJA46997.1"/>
    </source>
</evidence>
<dbReference type="Proteomes" id="UP000231263">
    <property type="component" value="Unassembled WGS sequence"/>
</dbReference>
<dbReference type="Gene3D" id="3.20.20.70">
    <property type="entry name" value="Aldolase class I"/>
    <property type="match status" value="1"/>
</dbReference>
<dbReference type="PANTHER" id="PTHR11749">
    <property type="entry name" value="RIBULOSE-5-PHOSPHATE-3-EPIMERASE"/>
    <property type="match status" value="1"/>
</dbReference>
<dbReference type="AlphaFoldDB" id="A0A2M7XGJ3"/>
<protein>
    <recommendedName>
        <fullName evidence="5">Ribulose-phosphate 3-epimerase</fullName>
    </recommendedName>
</protein>
<dbReference type="Pfam" id="PF00834">
    <property type="entry name" value="Ribul_P_3_epim"/>
    <property type="match status" value="1"/>
</dbReference>
<evidence type="ECO:0008006" key="5">
    <source>
        <dbReference type="Google" id="ProtNLM"/>
    </source>
</evidence>
<sequence length="214" mass="23504">MTKVVPAILVQSENEYLEKISNLEVRNEVSVMQFDILDGSMFGASSWSDIEVIKNLGNTPNFELHLMIENPLQTVEKWHSKIKTVKRAIIHAEIKAGISESISAIKKLGIEVGLAINPETEISAVKMYLDDIDMILIMGVHPGQSGQKYLGSAINKKIREVHEKFSDLPVAVDGGITLLNAESIVDAGASELCVASTIWQAEDKKKVIQSLSSF</sequence>
<dbReference type="GO" id="GO:0005975">
    <property type="term" value="P:carbohydrate metabolic process"/>
    <property type="evidence" value="ECO:0007669"/>
    <property type="project" value="InterPro"/>
</dbReference>
<gene>
    <name evidence="3" type="ORF">CO173_00525</name>
</gene>
<dbReference type="GO" id="GO:0016857">
    <property type="term" value="F:racemase and epimerase activity, acting on carbohydrates and derivatives"/>
    <property type="evidence" value="ECO:0007669"/>
    <property type="project" value="InterPro"/>
</dbReference>
<comment type="caution">
    <text evidence="3">The sequence shown here is derived from an EMBL/GenBank/DDBJ whole genome shotgun (WGS) entry which is preliminary data.</text>
</comment>
<dbReference type="GO" id="GO:0046872">
    <property type="term" value="F:metal ion binding"/>
    <property type="evidence" value="ECO:0007669"/>
    <property type="project" value="UniProtKB-KW"/>
</dbReference>
<evidence type="ECO:0000256" key="1">
    <source>
        <dbReference type="ARBA" id="ARBA00022723"/>
    </source>
</evidence>
<accession>A0A2M7XGJ3</accession>
<name>A0A2M7XGJ3_9BACT</name>
<dbReference type="SUPFAM" id="SSF51366">
    <property type="entry name" value="Ribulose-phoshate binding barrel"/>
    <property type="match status" value="1"/>
</dbReference>
<keyword evidence="1" id="KW-0479">Metal-binding</keyword>
<evidence type="ECO:0000313" key="4">
    <source>
        <dbReference type="Proteomes" id="UP000231263"/>
    </source>
</evidence>